<dbReference type="PANTHER" id="PTHR10845">
    <property type="entry name" value="REGULATOR OF G PROTEIN SIGNALING"/>
    <property type="match status" value="1"/>
</dbReference>
<feature type="domain" description="RGS" evidence="2">
    <location>
        <begin position="87"/>
        <end position="207"/>
    </location>
</feature>
<organism evidence="3 4">
    <name type="scientific">Funneliformis geosporum</name>
    <dbReference type="NCBI Taxonomy" id="1117311"/>
    <lineage>
        <taxon>Eukaryota</taxon>
        <taxon>Fungi</taxon>
        <taxon>Fungi incertae sedis</taxon>
        <taxon>Mucoromycota</taxon>
        <taxon>Glomeromycotina</taxon>
        <taxon>Glomeromycetes</taxon>
        <taxon>Glomerales</taxon>
        <taxon>Glomeraceae</taxon>
        <taxon>Funneliformis</taxon>
    </lineage>
</organism>
<dbReference type="Gene3D" id="1.10.167.10">
    <property type="entry name" value="Regulator of G-protein Signalling 4, domain 2"/>
    <property type="match status" value="1"/>
</dbReference>
<dbReference type="PROSITE" id="PS50132">
    <property type="entry name" value="RGS"/>
    <property type="match status" value="1"/>
</dbReference>
<feature type="compositionally biased region" description="Low complexity" evidence="1">
    <location>
        <begin position="279"/>
        <end position="347"/>
    </location>
</feature>
<evidence type="ECO:0000313" key="4">
    <source>
        <dbReference type="Proteomes" id="UP001153678"/>
    </source>
</evidence>
<feature type="region of interest" description="Disordered" evidence="1">
    <location>
        <begin position="213"/>
        <end position="250"/>
    </location>
</feature>
<feature type="region of interest" description="Disordered" evidence="1">
    <location>
        <begin position="272"/>
        <end position="347"/>
    </location>
</feature>
<evidence type="ECO:0000256" key="1">
    <source>
        <dbReference type="SAM" id="MobiDB-lite"/>
    </source>
</evidence>
<dbReference type="SMART" id="SM00315">
    <property type="entry name" value="RGS"/>
    <property type="match status" value="1"/>
</dbReference>
<comment type="caution">
    <text evidence="3">The sequence shown here is derived from an EMBL/GenBank/DDBJ whole genome shotgun (WGS) entry which is preliminary data.</text>
</comment>
<dbReference type="OrthoDB" id="196547at2759"/>
<dbReference type="InterPro" id="IPR016137">
    <property type="entry name" value="RGS"/>
</dbReference>
<name>A0A9W4WQL8_9GLOM</name>
<dbReference type="Proteomes" id="UP001153678">
    <property type="component" value="Unassembled WGS sequence"/>
</dbReference>
<proteinExistence type="predicted"/>
<dbReference type="AlphaFoldDB" id="A0A9W4WQL8"/>
<evidence type="ECO:0000259" key="2">
    <source>
        <dbReference type="PROSITE" id="PS50132"/>
    </source>
</evidence>
<dbReference type="Pfam" id="PF00615">
    <property type="entry name" value="RGS"/>
    <property type="match status" value="1"/>
</dbReference>
<protein>
    <submittedName>
        <fullName evidence="3">2852_t:CDS:1</fullName>
    </submittedName>
</protein>
<feature type="compositionally biased region" description="Low complexity" evidence="1">
    <location>
        <begin position="222"/>
        <end position="232"/>
    </location>
</feature>
<dbReference type="InterPro" id="IPR036305">
    <property type="entry name" value="RGS_sf"/>
</dbReference>
<evidence type="ECO:0000313" key="3">
    <source>
        <dbReference type="EMBL" id="CAI2171579.1"/>
    </source>
</evidence>
<dbReference type="InterPro" id="IPR044926">
    <property type="entry name" value="RGS_subdomain_2"/>
</dbReference>
<dbReference type="EMBL" id="CAMKVN010000834">
    <property type="protein sequence ID" value="CAI2171579.1"/>
    <property type="molecule type" value="Genomic_DNA"/>
</dbReference>
<dbReference type="PANTHER" id="PTHR10845:SF192">
    <property type="entry name" value="DOUBLE HIT, ISOFORM B"/>
    <property type="match status" value="1"/>
</dbReference>
<accession>A0A9W4WQL8</accession>
<dbReference type="SUPFAM" id="SSF48097">
    <property type="entry name" value="Regulator of G-protein signaling, RGS"/>
    <property type="match status" value="1"/>
</dbReference>
<feature type="region of interest" description="Disordered" evidence="1">
    <location>
        <begin position="448"/>
        <end position="470"/>
    </location>
</feature>
<reference evidence="3" key="1">
    <citation type="submission" date="2022-08" db="EMBL/GenBank/DDBJ databases">
        <authorList>
            <person name="Kallberg Y."/>
            <person name="Tangrot J."/>
            <person name="Rosling A."/>
        </authorList>
    </citation>
    <scope>NUCLEOTIDE SEQUENCE</scope>
    <source>
        <strain evidence="3">Wild A</strain>
    </source>
</reference>
<gene>
    <name evidence="3" type="ORF">FWILDA_LOCUS5150</name>
</gene>
<dbReference type="CDD" id="cd07440">
    <property type="entry name" value="RGS"/>
    <property type="match status" value="1"/>
</dbReference>
<keyword evidence="4" id="KW-1185">Reference proteome</keyword>
<sequence>MLKFGLRFLHDRKKEGKNSNQGTKPELPAFEWQVTSDTSFEDCLPSPTSTSNINPPNNVILYNTDGNHPLVKTHSRSTTNVESGRIRLIQIIEEEEARTKFRNYLVSQYCEENLDFYMDIIKFHTHFKSEGSLNLLEIISCANYIWNEYLDSETSSKALNVPQDLLNNCKQKISKKLFTIDLFDKLQQHCFDLMLQDSLPKFTRNSMAFSSSEPLFPPSTPSSPTFLRPPSFVGINHKQPPLSLRKSISSGSLRTKMMASLKTVTEPPHPFDICHATVTPTSLTSPTSPTSPTSTSTSPTSPTSTSTTSTSTSPTSPTFTSTSHTSFTSSASTSPTSPISPTSPLSSQRSIILTHIISTSADSSNRSSTVSTLSTPTTIVNVQQRVSMASVVSITNITKRMLSRRRRNSTSSNSSKFSVTTLSSVFYLSSMEKFMGMPGTYPCTSVPNNNTATPNESDEGVYDLPSSSNESDEISTWQKLRKNISTPNLSRSILRSNAFKF</sequence>